<feature type="transmembrane region" description="Helical" evidence="8">
    <location>
        <begin position="159"/>
        <end position="187"/>
    </location>
</feature>
<dbReference type="PANTHER" id="PTHR30472">
    <property type="entry name" value="FERRIC ENTEROBACTIN TRANSPORT SYSTEM PERMEASE PROTEIN"/>
    <property type="match status" value="1"/>
</dbReference>
<dbReference type="InterPro" id="IPR037294">
    <property type="entry name" value="ABC_BtuC-like"/>
</dbReference>
<feature type="transmembrane region" description="Helical" evidence="8">
    <location>
        <begin position="73"/>
        <end position="93"/>
    </location>
</feature>
<feature type="transmembrane region" description="Helical" evidence="8">
    <location>
        <begin position="286"/>
        <end position="303"/>
    </location>
</feature>
<evidence type="ECO:0000256" key="5">
    <source>
        <dbReference type="ARBA" id="ARBA00022692"/>
    </source>
</evidence>
<comment type="subcellular location">
    <subcellularLocation>
        <location evidence="1">Cell membrane</location>
        <topology evidence="1">Multi-pass membrane protein</topology>
    </subcellularLocation>
</comment>
<evidence type="ECO:0000256" key="6">
    <source>
        <dbReference type="ARBA" id="ARBA00022989"/>
    </source>
</evidence>
<feature type="transmembrane region" description="Helical" evidence="8">
    <location>
        <begin position="125"/>
        <end position="147"/>
    </location>
</feature>
<feature type="transmembrane region" description="Helical" evidence="8">
    <location>
        <begin position="215"/>
        <end position="241"/>
    </location>
</feature>
<evidence type="ECO:0000256" key="7">
    <source>
        <dbReference type="ARBA" id="ARBA00023136"/>
    </source>
</evidence>
<keyword evidence="7 8" id="KW-0472">Membrane</keyword>
<proteinExistence type="inferred from homology"/>
<name>A0ABY0IGN1_9BACT</name>
<keyword evidence="4" id="KW-1003">Cell membrane</keyword>
<evidence type="ECO:0000313" key="9">
    <source>
        <dbReference type="EMBL" id="RZF22094.1"/>
    </source>
</evidence>
<sequence>MKKGILLYFVAIIVIALAPFLGRSGFIDFDKQGLYILENLRFPRVYLAFIVGGLLSMIGNTTQVIFRNPLATPYTLGFSSVAALGLAIAELGFESYSLGAYIALSSTFLFILLFLYLNKFSSQKVLLFGVCLSIFSSSAIVFVQSLLGNESIARLIRWMMGSLSIVGFESFTYTLPLYLIGLVFFIANRRNLAMISIGEDFAKTRGVKTRQVNATLILISNLLVAIIVWQCGPIGFVGLIIPHITRRLISANYQKNLFPTFIFGGAFLVLCDLLSRVILENSIIPIGAITACVGAPVLVLQLFKKPSA</sequence>
<keyword evidence="6 8" id="KW-1133">Transmembrane helix</keyword>
<gene>
    <name evidence="9" type="ORF">DAY19_10455</name>
</gene>
<dbReference type="RefSeq" id="WP_115362130.1">
    <property type="nucleotide sequence ID" value="NZ_QDKL01000002.1"/>
</dbReference>
<reference evidence="10" key="1">
    <citation type="journal article" date="2019" name="Int. J. Syst. Evol. Microbiol.">
        <title>Halobacteriovorax valvorus sp. nov., a novel prokaryotic predator isolated from coastal seawater of China.</title>
        <authorList>
            <person name="Chen M.-X."/>
        </authorList>
    </citation>
    <scope>NUCLEOTIDE SEQUENCE [LARGE SCALE GENOMIC DNA]</scope>
    <source>
        <strain evidence="10">BL9</strain>
    </source>
</reference>
<evidence type="ECO:0000256" key="4">
    <source>
        <dbReference type="ARBA" id="ARBA00022475"/>
    </source>
</evidence>
<dbReference type="Pfam" id="PF01032">
    <property type="entry name" value="FecCD"/>
    <property type="match status" value="1"/>
</dbReference>
<dbReference type="CDD" id="cd06550">
    <property type="entry name" value="TM_ABC_iron-siderophores_like"/>
    <property type="match status" value="1"/>
</dbReference>
<evidence type="ECO:0000256" key="8">
    <source>
        <dbReference type="SAM" id="Phobius"/>
    </source>
</evidence>
<comment type="similarity">
    <text evidence="2">Belongs to the binding-protein-dependent transport system permease family. FecCD subfamily.</text>
</comment>
<keyword evidence="5 8" id="KW-0812">Transmembrane</keyword>
<feature type="transmembrane region" description="Helical" evidence="8">
    <location>
        <begin position="46"/>
        <end position="66"/>
    </location>
</feature>
<feature type="transmembrane region" description="Helical" evidence="8">
    <location>
        <begin position="261"/>
        <end position="279"/>
    </location>
</feature>
<evidence type="ECO:0000256" key="3">
    <source>
        <dbReference type="ARBA" id="ARBA00022448"/>
    </source>
</evidence>
<keyword evidence="10" id="KW-1185">Reference proteome</keyword>
<dbReference type="PANTHER" id="PTHR30472:SF25">
    <property type="entry name" value="ABC TRANSPORTER PERMEASE PROTEIN MJ0876-RELATED"/>
    <property type="match status" value="1"/>
</dbReference>
<comment type="caution">
    <text evidence="9">The sequence shown here is derived from an EMBL/GenBank/DDBJ whole genome shotgun (WGS) entry which is preliminary data.</text>
</comment>
<evidence type="ECO:0000313" key="10">
    <source>
        <dbReference type="Proteomes" id="UP000443582"/>
    </source>
</evidence>
<evidence type="ECO:0000256" key="1">
    <source>
        <dbReference type="ARBA" id="ARBA00004651"/>
    </source>
</evidence>
<dbReference type="Proteomes" id="UP000443582">
    <property type="component" value="Unassembled WGS sequence"/>
</dbReference>
<dbReference type="Gene3D" id="1.10.3470.10">
    <property type="entry name" value="ABC transporter involved in vitamin B12 uptake, BtuC"/>
    <property type="match status" value="1"/>
</dbReference>
<protein>
    <submittedName>
        <fullName evidence="9">Iron ABC transporter permease</fullName>
    </submittedName>
</protein>
<feature type="transmembrane region" description="Helical" evidence="8">
    <location>
        <begin position="99"/>
        <end position="118"/>
    </location>
</feature>
<accession>A0ABY0IGN1</accession>
<organism evidence="9 10">
    <name type="scientific">Halobacteriovorax vibrionivorans</name>
    <dbReference type="NCBI Taxonomy" id="2152716"/>
    <lineage>
        <taxon>Bacteria</taxon>
        <taxon>Pseudomonadati</taxon>
        <taxon>Bdellovibrionota</taxon>
        <taxon>Bacteriovoracia</taxon>
        <taxon>Bacteriovoracales</taxon>
        <taxon>Halobacteriovoraceae</taxon>
        <taxon>Halobacteriovorax</taxon>
    </lineage>
</organism>
<dbReference type="EMBL" id="QDKL01000002">
    <property type="protein sequence ID" value="RZF22094.1"/>
    <property type="molecule type" value="Genomic_DNA"/>
</dbReference>
<dbReference type="SUPFAM" id="SSF81345">
    <property type="entry name" value="ABC transporter involved in vitamin B12 uptake, BtuC"/>
    <property type="match status" value="1"/>
</dbReference>
<dbReference type="InterPro" id="IPR000522">
    <property type="entry name" value="ABC_transptr_permease_BtuC"/>
</dbReference>
<evidence type="ECO:0000256" key="2">
    <source>
        <dbReference type="ARBA" id="ARBA00007935"/>
    </source>
</evidence>
<keyword evidence="3" id="KW-0813">Transport</keyword>